<dbReference type="EMBL" id="BACD03000003">
    <property type="protein sequence ID" value="GAO46265.1"/>
    <property type="molecule type" value="Genomic_DNA"/>
</dbReference>
<evidence type="ECO:0000256" key="2">
    <source>
        <dbReference type="ARBA" id="ARBA00004629"/>
    </source>
</evidence>
<dbReference type="FunFam" id="1.10.20.10:FF:000075">
    <property type="entry name" value="WGS project CABT00000000 data, contig 2.56"/>
    <property type="match status" value="1"/>
</dbReference>
<dbReference type="CDD" id="cd13732">
    <property type="entry name" value="HFD_CENP-W"/>
    <property type="match status" value="1"/>
</dbReference>
<comment type="caution">
    <text evidence="9">The sequence shown here is derived from an EMBL/GenBank/DDBJ whole genome shotgun (WGS) entry which is preliminary data.</text>
</comment>
<dbReference type="OrthoDB" id="2543597at2759"/>
<dbReference type="InterPro" id="IPR003958">
    <property type="entry name" value="CBFA_NFYB_domain"/>
</dbReference>
<dbReference type="OMA" id="YILFMQE"/>
<dbReference type="Gene3D" id="1.10.20.10">
    <property type="entry name" value="Histone, subunit A"/>
    <property type="match status" value="1"/>
</dbReference>
<name>A0A0E9NA34_SAICN</name>
<dbReference type="InterPro" id="IPR009072">
    <property type="entry name" value="Histone-fold"/>
</dbReference>
<dbReference type="STRING" id="698492.A0A0E9NA34"/>
<dbReference type="GO" id="GO:0007059">
    <property type="term" value="P:chromosome segregation"/>
    <property type="evidence" value="ECO:0007669"/>
    <property type="project" value="TreeGrafter"/>
</dbReference>
<comment type="similarity">
    <text evidence="7">Belongs to the CENP-W/WIP1 family.</text>
</comment>
<dbReference type="GO" id="GO:0046982">
    <property type="term" value="F:protein heterodimerization activity"/>
    <property type="evidence" value="ECO:0007669"/>
    <property type="project" value="InterPro"/>
</dbReference>
<protein>
    <recommendedName>
        <fullName evidence="8">Transcription factor CBF/NF-Y/archaeal histone domain-containing protein</fullName>
    </recommendedName>
</protein>
<evidence type="ECO:0000259" key="8">
    <source>
        <dbReference type="Pfam" id="PF00808"/>
    </source>
</evidence>
<reference evidence="9 10" key="3">
    <citation type="journal article" date="2015" name="Genome Announc.">
        <title>Draft Genome Sequence of the Archiascomycetous Yeast Saitoella complicata.</title>
        <authorList>
            <person name="Yamauchi K."/>
            <person name="Kondo S."/>
            <person name="Hamamoto M."/>
            <person name="Takahashi Y."/>
            <person name="Ogura Y."/>
            <person name="Hayashi T."/>
            <person name="Nishida H."/>
        </authorList>
    </citation>
    <scope>NUCLEOTIDE SEQUENCE [LARGE SCALE GENOMIC DNA]</scope>
    <source>
        <strain evidence="9 10">NRRL Y-17804</strain>
    </source>
</reference>
<dbReference type="SUPFAM" id="SSF47113">
    <property type="entry name" value="Histone-fold"/>
    <property type="match status" value="1"/>
</dbReference>
<reference evidence="9 10" key="2">
    <citation type="journal article" date="2014" name="J. Gen. Appl. Microbiol.">
        <title>The early diverging ascomycetous budding yeast Saitoella complicata has three histone deacetylases belonging to the Clr6, Hos2, and Rpd3 lineages.</title>
        <authorList>
            <person name="Nishida H."/>
            <person name="Matsumoto T."/>
            <person name="Kondo S."/>
            <person name="Hamamoto M."/>
            <person name="Yoshikawa H."/>
        </authorList>
    </citation>
    <scope>NUCLEOTIDE SEQUENCE [LARGE SCALE GENOMIC DNA]</scope>
    <source>
        <strain evidence="9 10">NRRL Y-17804</strain>
    </source>
</reference>
<gene>
    <name evidence="9" type="ORF">G7K_0499-t1</name>
</gene>
<keyword evidence="4" id="KW-0995">Kinetochore</keyword>
<evidence type="ECO:0000256" key="4">
    <source>
        <dbReference type="ARBA" id="ARBA00022838"/>
    </source>
</evidence>
<keyword evidence="10" id="KW-1185">Reference proteome</keyword>
<evidence type="ECO:0000256" key="7">
    <source>
        <dbReference type="ARBA" id="ARBA00038432"/>
    </source>
</evidence>
<dbReference type="Proteomes" id="UP000033140">
    <property type="component" value="Unassembled WGS sequence"/>
</dbReference>
<dbReference type="PANTHER" id="PTHR34832:SF1">
    <property type="entry name" value="CENTROMERE PROTEIN W"/>
    <property type="match status" value="1"/>
</dbReference>
<dbReference type="GO" id="GO:0051382">
    <property type="term" value="P:kinetochore assembly"/>
    <property type="evidence" value="ECO:0007669"/>
    <property type="project" value="TreeGrafter"/>
</dbReference>
<keyword evidence="3" id="KW-0158">Chromosome</keyword>
<evidence type="ECO:0000313" key="10">
    <source>
        <dbReference type="Proteomes" id="UP000033140"/>
    </source>
</evidence>
<dbReference type="GO" id="GO:0000776">
    <property type="term" value="C:kinetochore"/>
    <property type="evidence" value="ECO:0007669"/>
    <property type="project" value="UniProtKB-KW"/>
</dbReference>
<dbReference type="Pfam" id="PF00808">
    <property type="entry name" value="CBFD_NFYB_HMF"/>
    <property type="match status" value="1"/>
</dbReference>
<dbReference type="InterPro" id="IPR052484">
    <property type="entry name" value="CENP-W/WIP1"/>
</dbReference>
<organism evidence="9 10">
    <name type="scientific">Saitoella complicata (strain BCRC 22490 / CBS 7301 / JCM 7358 / NBRC 10748 / NRRL Y-17804)</name>
    <dbReference type="NCBI Taxonomy" id="698492"/>
    <lineage>
        <taxon>Eukaryota</taxon>
        <taxon>Fungi</taxon>
        <taxon>Dikarya</taxon>
        <taxon>Ascomycota</taxon>
        <taxon>Taphrinomycotina</taxon>
        <taxon>Taphrinomycotina incertae sedis</taxon>
        <taxon>Saitoella</taxon>
    </lineage>
</organism>
<reference evidence="9 10" key="1">
    <citation type="journal article" date="2011" name="J. Gen. Appl. Microbiol.">
        <title>Draft genome sequencing of the enigmatic yeast Saitoella complicata.</title>
        <authorList>
            <person name="Nishida H."/>
            <person name="Hamamoto M."/>
            <person name="Sugiyama J."/>
        </authorList>
    </citation>
    <scope>NUCLEOTIDE SEQUENCE [LARGE SCALE GENOMIC DNA]</scope>
    <source>
        <strain evidence="9 10">NRRL Y-17804</strain>
    </source>
</reference>
<evidence type="ECO:0000256" key="5">
    <source>
        <dbReference type="ARBA" id="ARBA00023242"/>
    </source>
</evidence>
<evidence type="ECO:0000256" key="6">
    <source>
        <dbReference type="ARBA" id="ARBA00023328"/>
    </source>
</evidence>
<dbReference type="AlphaFoldDB" id="A0A0E9NA34"/>
<keyword evidence="6" id="KW-0137">Centromere</keyword>
<dbReference type="GO" id="GO:0005654">
    <property type="term" value="C:nucleoplasm"/>
    <property type="evidence" value="ECO:0007669"/>
    <property type="project" value="TreeGrafter"/>
</dbReference>
<feature type="domain" description="Transcription factor CBF/NF-Y/archaeal histone" evidence="8">
    <location>
        <begin position="5"/>
        <end position="67"/>
    </location>
</feature>
<sequence>MPLYPRSSVKKIIKAHAGPKYSISKNADVMIFLDYMLFQQALMKEASLIAREEGEKTVRGRHVQIAMEKTLKRFKG</sequence>
<comment type="subcellular location">
    <subcellularLocation>
        <location evidence="2">Chromosome</location>
        <location evidence="2">Centromere</location>
        <location evidence="2">Kinetochore</location>
    </subcellularLocation>
    <subcellularLocation>
        <location evidence="1">Nucleus</location>
    </subcellularLocation>
</comment>
<accession>A0A0E9NA34</accession>
<evidence type="ECO:0000256" key="1">
    <source>
        <dbReference type="ARBA" id="ARBA00004123"/>
    </source>
</evidence>
<proteinExistence type="inferred from homology"/>
<evidence type="ECO:0000256" key="3">
    <source>
        <dbReference type="ARBA" id="ARBA00022454"/>
    </source>
</evidence>
<dbReference type="RefSeq" id="XP_019024254.1">
    <property type="nucleotide sequence ID" value="XM_019170811.1"/>
</dbReference>
<dbReference type="GO" id="GO:0000278">
    <property type="term" value="P:mitotic cell cycle"/>
    <property type="evidence" value="ECO:0007669"/>
    <property type="project" value="TreeGrafter"/>
</dbReference>
<evidence type="ECO:0000313" key="9">
    <source>
        <dbReference type="EMBL" id="GAO46265.1"/>
    </source>
</evidence>
<keyword evidence="5" id="KW-0539">Nucleus</keyword>
<dbReference type="PANTHER" id="PTHR34832">
    <property type="entry name" value="CENTROMERE PROTEIN W"/>
    <property type="match status" value="1"/>
</dbReference>